<dbReference type="InterPro" id="IPR057670">
    <property type="entry name" value="SH3_retrovirus"/>
</dbReference>
<keyword evidence="2" id="KW-0732">Signal</keyword>
<evidence type="ECO:0000313" key="5">
    <source>
        <dbReference type="Proteomes" id="UP001151760"/>
    </source>
</evidence>
<feature type="signal peptide" evidence="2">
    <location>
        <begin position="1"/>
        <end position="23"/>
    </location>
</feature>
<feature type="chain" id="PRO_5046573316" evidence="2">
    <location>
        <begin position="24"/>
        <end position="160"/>
    </location>
</feature>
<evidence type="ECO:0000313" key="4">
    <source>
        <dbReference type="EMBL" id="GJT54135.1"/>
    </source>
</evidence>
<dbReference type="Proteomes" id="UP001151760">
    <property type="component" value="Unassembled WGS sequence"/>
</dbReference>
<proteinExistence type="predicted"/>
<keyword evidence="5" id="KW-1185">Reference proteome</keyword>
<dbReference type="EMBL" id="BQNB010016647">
    <property type="protein sequence ID" value="GJT54135.1"/>
    <property type="molecule type" value="Genomic_DNA"/>
</dbReference>
<protein>
    <submittedName>
        <fullName evidence="4">Retrovirus-related pol polyprotein from transposon TNT 1-94</fullName>
    </submittedName>
</protein>
<reference evidence="4" key="1">
    <citation type="journal article" date="2022" name="Int. J. Mol. Sci.">
        <title>Draft Genome of Tanacetum Coccineum: Genomic Comparison of Closely Related Tanacetum-Family Plants.</title>
        <authorList>
            <person name="Yamashiro T."/>
            <person name="Shiraishi A."/>
            <person name="Nakayama K."/>
            <person name="Satake H."/>
        </authorList>
    </citation>
    <scope>NUCLEOTIDE SEQUENCE</scope>
</reference>
<sequence length="160" mass="18326">MFPLLHLLLVSILGRSNRRQANAFVTACYTQNRYLIRKPHNKTPYELLHDKKPDLTYFHVFGALCYPTNDSEDLGKLKPKADIGIFIEYTPVKKVYQIYNKRTRLIMETIHVEFDELTAMASEQFNSGSELKLITPGTISSRLEQTPSSSTPYAPPTMLD</sequence>
<feature type="domain" description="Retroviral polymerase SH3-like" evidence="3">
    <location>
        <begin position="64"/>
        <end position="118"/>
    </location>
</feature>
<accession>A0ABQ5EU24</accession>
<gene>
    <name evidence="4" type="ORF">Tco_0989189</name>
</gene>
<dbReference type="InterPro" id="IPR039537">
    <property type="entry name" value="Retrotran_Ty1/copia-like"/>
</dbReference>
<feature type="region of interest" description="Disordered" evidence="1">
    <location>
        <begin position="139"/>
        <end position="160"/>
    </location>
</feature>
<evidence type="ECO:0000259" key="3">
    <source>
        <dbReference type="Pfam" id="PF25597"/>
    </source>
</evidence>
<evidence type="ECO:0000256" key="2">
    <source>
        <dbReference type="SAM" id="SignalP"/>
    </source>
</evidence>
<organism evidence="4 5">
    <name type="scientific">Tanacetum coccineum</name>
    <dbReference type="NCBI Taxonomy" id="301880"/>
    <lineage>
        <taxon>Eukaryota</taxon>
        <taxon>Viridiplantae</taxon>
        <taxon>Streptophyta</taxon>
        <taxon>Embryophyta</taxon>
        <taxon>Tracheophyta</taxon>
        <taxon>Spermatophyta</taxon>
        <taxon>Magnoliopsida</taxon>
        <taxon>eudicotyledons</taxon>
        <taxon>Gunneridae</taxon>
        <taxon>Pentapetalae</taxon>
        <taxon>asterids</taxon>
        <taxon>campanulids</taxon>
        <taxon>Asterales</taxon>
        <taxon>Asteraceae</taxon>
        <taxon>Asteroideae</taxon>
        <taxon>Anthemideae</taxon>
        <taxon>Anthemidinae</taxon>
        <taxon>Tanacetum</taxon>
    </lineage>
</organism>
<dbReference type="PANTHER" id="PTHR42648:SF32">
    <property type="entry name" value="RIBONUCLEASE H-LIKE DOMAIN, GAG-PRE-INTEGRASE DOMAIN PROTEIN-RELATED"/>
    <property type="match status" value="1"/>
</dbReference>
<dbReference type="Pfam" id="PF25597">
    <property type="entry name" value="SH3_retrovirus"/>
    <property type="match status" value="1"/>
</dbReference>
<evidence type="ECO:0000256" key="1">
    <source>
        <dbReference type="SAM" id="MobiDB-lite"/>
    </source>
</evidence>
<reference evidence="4" key="2">
    <citation type="submission" date="2022-01" db="EMBL/GenBank/DDBJ databases">
        <authorList>
            <person name="Yamashiro T."/>
            <person name="Shiraishi A."/>
            <person name="Satake H."/>
            <person name="Nakayama K."/>
        </authorList>
    </citation>
    <scope>NUCLEOTIDE SEQUENCE</scope>
</reference>
<comment type="caution">
    <text evidence="4">The sequence shown here is derived from an EMBL/GenBank/DDBJ whole genome shotgun (WGS) entry which is preliminary data.</text>
</comment>
<name>A0ABQ5EU24_9ASTR</name>
<dbReference type="PANTHER" id="PTHR42648">
    <property type="entry name" value="TRANSPOSASE, PUTATIVE-RELATED"/>
    <property type="match status" value="1"/>
</dbReference>